<accession>Q64802</accession>
<evidence type="ECO:0000313" key="1">
    <source>
        <dbReference type="EMBL" id="AAA20060.1"/>
    </source>
</evidence>
<sequence>MLGKLKNLPSSIKVPLILLFASTSSVSLNCLSKRVPNITGTHLCITQLSCSLRAQHK</sequence>
<organism evidence="1">
    <name type="scientific">Autographa californica nuclear polyhedrosis virus</name>
    <name type="common">AcMNPV</name>
    <dbReference type="NCBI Taxonomy" id="46015"/>
    <lineage>
        <taxon>Viruses</taxon>
        <taxon>Viruses incertae sedis</taxon>
        <taxon>Naldaviricetes</taxon>
        <taxon>Lefavirales</taxon>
        <taxon>Baculoviridae</taxon>
        <taxon>Alphabaculovirus</taxon>
        <taxon>Alphabaculovirus aucalifornicae</taxon>
    </lineage>
</organism>
<proteinExistence type="predicted"/>
<dbReference type="EMBL" id="U04879">
    <property type="protein sequence ID" value="AAA20060.1"/>
    <property type="molecule type" value="Genomic_DNA"/>
</dbReference>
<reference evidence="1" key="1">
    <citation type="journal article" date="1988" name="J. Virol.">
        <title>Characterization of an early gene accelerating expression of late genes of the baculovirus Autographa californica nuclear polyhedrosis virus.</title>
        <authorList>
            <person name="Crawford A."/>
            <person name="Miller L.K."/>
        </authorList>
    </citation>
    <scope>NUCLEOTIDE SEQUENCE</scope>
    <source>
        <strain evidence="1">L-1</strain>
    </source>
</reference>
<name>Q64802_NPVAC</name>
<reference evidence="1" key="2">
    <citation type="journal article" date="1994" name="J. Virol.">
        <title>A baculovirus gene involved in late gene expression predicts a large polypeptide with a conserved motif of RNA polymerases.</title>
        <authorList>
            <person name="Passarelli A.L."/>
            <person name="Todd J.W."/>
            <person name="Miller L.K."/>
        </authorList>
    </citation>
    <scope>NUCLEOTIDE SEQUENCE</scope>
    <source>
        <strain evidence="1">L-1</strain>
    </source>
</reference>
<protein>
    <submittedName>
        <fullName evidence="1">6 kDa protein</fullName>
    </submittedName>
</protein>
<organismHost>
    <name type="scientific">Lepidoptera</name>
    <name type="common">moths &amp; butterflies</name>
    <dbReference type="NCBI Taxonomy" id="7088"/>
</organismHost>